<sequence>MGASPITLPPSGNPLDALSGAFKNFDQLVSAFSQSQRQLQVSFAPDAGLPTNAMLPHELNGSEGICAPLDYTLSCLSTDTRLPLKTMIGVPVAFNISDFTGSQRTICTIVTGARQLASDGGFVLNEYTCEDGLSILRHRTTWRIFRSASVIDITQTILKEHINGNSVLASAFALETSGLTATYPVREFTMQAGESDAAFLTRLWRREGICWYFSHALNDNWPVHTLRLVDSAHVWRDNPAGTVRYHRADATEKDDTITVWQAHRALTPGGKIAAAFDYRTGRADEVSETNVQDQGKHGKALSSTLTEYQYDAPHIADDSNHYRQMNLRRQQAREQQAKHFVGESVVCAFSGAAGTVFSLTEQPEIDQHPEDQRRFVLTRVETSARNHLLTASPARTALTLDQDSAPYLNRFECVRADIPVVPVWDPACVPSVGPMSALVVGAPGLEIDVDEQGRIAIQFLFARGDDHPRAGATGTPRDSARVRLALPWADQGAGTALTPRVGSEVLVTFLQNDPDKPVVIANLHGANRRPTQFSGAGNLPGNAALYGIRSKEVSGAGYGELLFDDTTAQTKTKLSSEYGKTQLNQGWIGHPRDGGKSDKRGEGFELRTDMAGAIRAAQGLLISTDNRAGAKGQVLDRQELVGQLEAALAIAKQLAELSETHEADSTDTAPQEKLVGQLKQWDSDKPGGAAIIAVSAPDGVALSSPRNVVASAGTHVDVNAVQDVNVTTGRKILLRAAQGLSAFAKAGMKLIAGSGDLAIQAQQGKTEIGASDRLHLYSLKEMVIEAPSIVLKANGVTYSLADGKVLASSSGEHKIETSSFSFTGGGGGNPDLPHMPASAMKTNEQFALANRAGNAITKVPHQVTDETGAVRDAGQLGADGANQTIVHDTQIRPLTIRPTP</sequence>
<dbReference type="Gene3D" id="3.55.50.10">
    <property type="entry name" value="Baseplate protein-like domains"/>
    <property type="match status" value="1"/>
</dbReference>
<dbReference type="InterPro" id="IPR006531">
    <property type="entry name" value="Gp5/Vgr_OB"/>
</dbReference>
<evidence type="ECO:0000313" key="6">
    <source>
        <dbReference type="Proteomes" id="UP000199548"/>
    </source>
</evidence>
<feature type="domain" description="DUF2345" evidence="3">
    <location>
        <begin position="687"/>
        <end position="825"/>
    </location>
</feature>
<evidence type="ECO:0000259" key="3">
    <source>
        <dbReference type="Pfam" id="PF10106"/>
    </source>
</evidence>
<comment type="similarity">
    <text evidence="1">Belongs to the VgrG protein family.</text>
</comment>
<evidence type="ECO:0000256" key="1">
    <source>
        <dbReference type="ARBA" id="ARBA00005558"/>
    </source>
</evidence>
<dbReference type="InterPro" id="IPR028244">
    <property type="entry name" value="T6SS_Rhs_Vgr_dom"/>
</dbReference>
<dbReference type="SUPFAM" id="SSF69279">
    <property type="entry name" value="Phage tail proteins"/>
    <property type="match status" value="2"/>
</dbReference>
<dbReference type="NCBIfam" id="TIGR01646">
    <property type="entry name" value="vgr_GE"/>
    <property type="match status" value="1"/>
</dbReference>
<dbReference type="Pfam" id="PF05954">
    <property type="entry name" value="Phage_GPD"/>
    <property type="match status" value="1"/>
</dbReference>
<dbReference type="Gene3D" id="4.10.220.110">
    <property type="match status" value="1"/>
</dbReference>
<feature type="domain" description="Putative type VI secretion system Rhs element associated Vgr" evidence="4">
    <location>
        <begin position="551"/>
        <end position="656"/>
    </location>
</feature>
<dbReference type="SUPFAM" id="SSF69255">
    <property type="entry name" value="gp5 N-terminal domain-like"/>
    <property type="match status" value="1"/>
</dbReference>
<dbReference type="InterPro" id="IPR017847">
    <property type="entry name" value="T6SS_RhsGE_Vgr_subset"/>
</dbReference>
<dbReference type="RefSeq" id="WP_091019241.1">
    <property type="nucleotide sequence ID" value="NZ_FOQU01000012.1"/>
</dbReference>
<evidence type="ECO:0000259" key="4">
    <source>
        <dbReference type="Pfam" id="PF13296"/>
    </source>
</evidence>
<dbReference type="InterPro" id="IPR006533">
    <property type="entry name" value="T6SS_Vgr_RhsGE"/>
</dbReference>
<dbReference type="Gene3D" id="2.30.110.50">
    <property type="match status" value="1"/>
</dbReference>
<organism evidence="5 6">
    <name type="scientific">Paraburkholderia megapolitana</name>
    <dbReference type="NCBI Taxonomy" id="420953"/>
    <lineage>
        <taxon>Bacteria</taxon>
        <taxon>Pseudomonadati</taxon>
        <taxon>Pseudomonadota</taxon>
        <taxon>Betaproteobacteria</taxon>
        <taxon>Burkholderiales</taxon>
        <taxon>Burkholderiaceae</taxon>
        <taxon>Paraburkholderia</taxon>
    </lineage>
</organism>
<dbReference type="OrthoDB" id="1907165at2"/>
<feature type="domain" description="Gp5/Type VI secretion system Vgr protein OB-fold" evidence="2">
    <location>
        <begin position="479"/>
        <end position="523"/>
    </location>
</feature>
<reference evidence="5 6" key="1">
    <citation type="submission" date="2016-10" db="EMBL/GenBank/DDBJ databases">
        <authorList>
            <person name="de Groot N.N."/>
        </authorList>
    </citation>
    <scope>NUCLEOTIDE SEQUENCE [LARGE SCALE GENOMIC DNA]</scope>
    <source>
        <strain evidence="5 6">LMG 23650</strain>
    </source>
</reference>
<protein>
    <submittedName>
        <fullName evidence="5">Rhs element Vgr protein</fullName>
    </submittedName>
</protein>
<dbReference type="AlphaFoldDB" id="A0A1I3USN9"/>
<dbReference type="InterPro" id="IPR037026">
    <property type="entry name" value="Vgr_OB-fold_dom_sf"/>
</dbReference>
<dbReference type="NCBIfam" id="TIGR03361">
    <property type="entry name" value="VI_Rhs_Vgr"/>
    <property type="match status" value="1"/>
</dbReference>
<dbReference type="Pfam" id="PF13296">
    <property type="entry name" value="T6SS_Vgr"/>
    <property type="match status" value="1"/>
</dbReference>
<name>A0A1I3USN9_9BURK</name>
<proteinExistence type="inferred from homology"/>
<gene>
    <name evidence="5" type="ORF">SAMN05192543_11227</name>
</gene>
<dbReference type="InterPro" id="IPR018769">
    <property type="entry name" value="VgrG2_DUF2345"/>
</dbReference>
<keyword evidence="6" id="KW-1185">Reference proteome</keyword>
<dbReference type="Proteomes" id="UP000199548">
    <property type="component" value="Unassembled WGS sequence"/>
</dbReference>
<dbReference type="STRING" id="420953.SAMN05192543_11227"/>
<dbReference type="Pfam" id="PF04717">
    <property type="entry name" value="Phage_base_V"/>
    <property type="match status" value="1"/>
</dbReference>
<evidence type="ECO:0000313" key="5">
    <source>
        <dbReference type="EMBL" id="SFJ85056.1"/>
    </source>
</evidence>
<evidence type="ECO:0000259" key="2">
    <source>
        <dbReference type="Pfam" id="PF04717"/>
    </source>
</evidence>
<dbReference type="EMBL" id="FOQU01000012">
    <property type="protein sequence ID" value="SFJ85056.1"/>
    <property type="molecule type" value="Genomic_DNA"/>
</dbReference>
<accession>A0A1I3USN9</accession>
<dbReference type="Gene3D" id="2.40.50.230">
    <property type="entry name" value="Gp5 N-terminal domain"/>
    <property type="match status" value="1"/>
</dbReference>
<dbReference type="Pfam" id="PF10106">
    <property type="entry name" value="DUF2345"/>
    <property type="match status" value="1"/>
</dbReference>